<dbReference type="PANTHER" id="PTHR46796">
    <property type="entry name" value="HTH-TYPE TRANSCRIPTIONAL ACTIVATOR RHAS-RELATED"/>
    <property type="match status" value="1"/>
</dbReference>
<name>A0A285UZL2_9ACTN</name>
<dbReference type="PANTHER" id="PTHR46796:SF12">
    <property type="entry name" value="HTH-TYPE DNA-BINDING TRANSCRIPTIONAL ACTIVATOR EUTR"/>
    <property type="match status" value="1"/>
</dbReference>
<evidence type="ECO:0000256" key="2">
    <source>
        <dbReference type="ARBA" id="ARBA00023125"/>
    </source>
</evidence>
<dbReference type="Pfam" id="PF12833">
    <property type="entry name" value="HTH_18"/>
    <property type="match status" value="1"/>
</dbReference>
<dbReference type="SMART" id="SM00342">
    <property type="entry name" value="HTH_ARAC"/>
    <property type="match status" value="1"/>
</dbReference>
<dbReference type="GO" id="GO:0003700">
    <property type="term" value="F:DNA-binding transcription factor activity"/>
    <property type="evidence" value="ECO:0007669"/>
    <property type="project" value="InterPro"/>
</dbReference>
<dbReference type="AlphaFoldDB" id="A0A285UZL2"/>
<evidence type="ECO:0000313" key="5">
    <source>
        <dbReference type="EMBL" id="SOC47260.1"/>
    </source>
</evidence>
<evidence type="ECO:0000259" key="4">
    <source>
        <dbReference type="PROSITE" id="PS01124"/>
    </source>
</evidence>
<dbReference type="Gene3D" id="1.10.10.60">
    <property type="entry name" value="Homeodomain-like"/>
    <property type="match status" value="1"/>
</dbReference>
<keyword evidence="6" id="KW-1185">Reference proteome</keyword>
<dbReference type="InterPro" id="IPR009057">
    <property type="entry name" value="Homeodomain-like_sf"/>
</dbReference>
<dbReference type="GO" id="GO:0043565">
    <property type="term" value="F:sequence-specific DNA binding"/>
    <property type="evidence" value="ECO:0007669"/>
    <property type="project" value="InterPro"/>
</dbReference>
<dbReference type="EMBL" id="OBQI01000001">
    <property type="protein sequence ID" value="SOC47260.1"/>
    <property type="molecule type" value="Genomic_DNA"/>
</dbReference>
<dbReference type="Proteomes" id="UP000219435">
    <property type="component" value="Unassembled WGS sequence"/>
</dbReference>
<dbReference type="RefSeq" id="WP_097193607.1">
    <property type="nucleotide sequence ID" value="NZ_OBQI01000001.1"/>
</dbReference>
<protein>
    <submittedName>
        <fullName evidence="5">Transcriptional regulator, AraC family</fullName>
    </submittedName>
</protein>
<dbReference type="SUPFAM" id="SSF46689">
    <property type="entry name" value="Homeodomain-like"/>
    <property type="match status" value="2"/>
</dbReference>
<reference evidence="6" key="1">
    <citation type="submission" date="2017-08" db="EMBL/GenBank/DDBJ databases">
        <authorList>
            <person name="Varghese N."/>
            <person name="Submissions S."/>
        </authorList>
    </citation>
    <scope>NUCLEOTIDE SEQUENCE [LARGE SCALE GENOMIC DNA]</scope>
    <source>
        <strain evidence="6">DSM 4725</strain>
    </source>
</reference>
<feature type="domain" description="HTH araC/xylS-type" evidence="4">
    <location>
        <begin position="219"/>
        <end position="321"/>
    </location>
</feature>
<keyword evidence="1" id="KW-0805">Transcription regulation</keyword>
<organism evidence="5 6">
    <name type="scientific">Blastococcus aggregatus</name>
    <dbReference type="NCBI Taxonomy" id="38502"/>
    <lineage>
        <taxon>Bacteria</taxon>
        <taxon>Bacillati</taxon>
        <taxon>Actinomycetota</taxon>
        <taxon>Actinomycetes</taxon>
        <taxon>Geodermatophilales</taxon>
        <taxon>Geodermatophilaceae</taxon>
        <taxon>Blastococcus</taxon>
    </lineage>
</organism>
<keyword evidence="3" id="KW-0804">Transcription</keyword>
<sequence>MDSAVQRFEVATRDVLRAHESIRDTFAGHRLLIRGSQEGFRYRQTTATSGDLAVDSLLHTMGVREEVDPIDAVWIGLIAGGQLQVGHAREQVSGTAGEVLLFPQGVDFTCEWPLMDLRVVRLPTHEVARRAAEVAGVDPRDFRFRGLAPISPALARYCANTIGYVHSLFAGDDATIAEPLVRAAALDSIAAAALATFPHNATDDEAARSVDHGTPASVRRALELIEARAHEPLTLHAIAEGARVGPRALQEAFRRHRGTTPMAHLRGTRLDRAHRELQAGDPGEGVTVTAVAARWGFHHRGRFAEEYRRRYGRSPQETLLS</sequence>
<keyword evidence="2" id="KW-0238">DNA-binding</keyword>
<dbReference type="InterPro" id="IPR050204">
    <property type="entry name" value="AraC_XylS_family_regulators"/>
</dbReference>
<gene>
    <name evidence="5" type="ORF">SAMN05660748_0718</name>
</gene>
<accession>A0A285UZL2</accession>
<evidence type="ECO:0000313" key="6">
    <source>
        <dbReference type="Proteomes" id="UP000219435"/>
    </source>
</evidence>
<dbReference type="PROSITE" id="PS01124">
    <property type="entry name" value="HTH_ARAC_FAMILY_2"/>
    <property type="match status" value="1"/>
</dbReference>
<dbReference type="InterPro" id="IPR018060">
    <property type="entry name" value="HTH_AraC"/>
</dbReference>
<evidence type="ECO:0000256" key="1">
    <source>
        <dbReference type="ARBA" id="ARBA00023015"/>
    </source>
</evidence>
<proteinExistence type="predicted"/>
<dbReference type="OrthoDB" id="5464689at2"/>
<evidence type="ECO:0000256" key="3">
    <source>
        <dbReference type="ARBA" id="ARBA00023163"/>
    </source>
</evidence>